<accession>M6Q308</accession>
<dbReference type="PANTHER" id="PTHR43479">
    <property type="entry name" value="ACREF/ENVCD OPERON REPRESSOR-RELATED"/>
    <property type="match status" value="1"/>
</dbReference>
<keyword evidence="1 2" id="KW-0238">DNA-binding</keyword>
<name>M6Q308_9LEPT</name>
<dbReference type="Gene3D" id="1.10.357.10">
    <property type="entry name" value="Tetracycline Repressor, domain 2"/>
    <property type="match status" value="1"/>
</dbReference>
<evidence type="ECO:0000313" key="5">
    <source>
        <dbReference type="Proteomes" id="UP000012118"/>
    </source>
</evidence>
<gene>
    <name evidence="4" type="ORF">LEP1GSC108_3998</name>
</gene>
<dbReference type="Pfam" id="PF00440">
    <property type="entry name" value="TetR_N"/>
    <property type="match status" value="1"/>
</dbReference>
<reference evidence="4 5" key="1">
    <citation type="submission" date="2013-01" db="EMBL/GenBank/DDBJ databases">
        <authorList>
            <person name="Harkins D.M."/>
            <person name="Durkin A.S."/>
            <person name="Brinkac L.M."/>
            <person name="Haft D.H."/>
            <person name="Selengut J.D."/>
            <person name="Sanka R."/>
            <person name="DePew J."/>
            <person name="Purushe J."/>
            <person name="Chanthongthip A."/>
            <person name="Lattana O."/>
            <person name="Phetsouvanh R."/>
            <person name="Newton P.N."/>
            <person name="Vinetz J.M."/>
            <person name="Sutton G.G."/>
            <person name="Nierman W.C."/>
            <person name="Fouts D.E."/>
        </authorList>
    </citation>
    <scope>NUCLEOTIDE SEQUENCE [LARGE SCALE GENOMIC DNA]</scope>
    <source>
        <strain evidence="4 5">UI 13098</strain>
    </source>
</reference>
<evidence type="ECO:0000259" key="3">
    <source>
        <dbReference type="PROSITE" id="PS50977"/>
    </source>
</evidence>
<dbReference type="SUPFAM" id="SSF46689">
    <property type="entry name" value="Homeodomain-like"/>
    <property type="match status" value="1"/>
</dbReference>
<keyword evidence="5" id="KW-1185">Reference proteome</keyword>
<dbReference type="PROSITE" id="PS50977">
    <property type="entry name" value="HTH_TETR_2"/>
    <property type="match status" value="1"/>
</dbReference>
<proteinExistence type="predicted"/>
<protein>
    <submittedName>
        <fullName evidence="4">Transcriptional regulator, TetR family</fullName>
    </submittedName>
</protein>
<evidence type="ECO:0000313" key="4">
    <source>
        <dbReference type="EMBL" id="EMN89946.1"/>
    </source>
</evidence>
<feature type="domain" description="HTH tetR-type" evidence="3">
    <location>
        <begin position="44"/>
        <end position="104"/>
    </location>
</feature>
<dbReference type="InterPro" id="IPR050624">
    <property type="entry name" value="HTH-type_Tx_Regulator"/>
</dbReference>
<dbReference type="InterPro" id="IPR001647">
    <property type="entry name" value="HTH_TetR"/>
</dbReference>
<dbReference type="PRINTS" id="PR00455">
    <property type="entry name" value="HTHTETR"/>
</dbReference>
<organism evidence="4 5">
    <name type="scientific">Leptospira weilii str. UI 13098</name>
    <dbReference type="NCBI Taxonomy" id="1088542"/>
    <lineage>
        <taxon>Bacteria</taxon>
        <taxon>Pseudomonadati</taxon>
        <taxon>Spirochaetota</taxon>
        <taxon>Spirochaetia</taxon>
        <taxon>Leptospirales</taxon>
        <taxon>Leptospiraceae</taxon>
        <taxon>Leptospira</taxon>
    </lineage>
</organism>
<dbReference type="AlphaFoldDB" id="M6Q308"/>
<sequence length="247" mass="27661">MTLGFISTFIGIEMKSSRSKSNNPHTQMKDNFVSEVTIRKRNRAATETSILLAAIQVFAKKGYDAANTKDIAKLANANEALIFRYFGNKKGLLEAILTRSEEIKQENCLSSRVYKTSKNYQDLEASIRHLISGKCKDFKDAEDFMKVAVSQIILDPEVSRIIQKKIYTKALPEFIAELEKFKKAGKIDPKADLKSAAYAISSFTFALGFMGQCVYKIPPSEIQATIKEVAKIFRKGLEPGPTKKKSK</sequence>
<dbReference type="InterPro" id="IPR009057">
    <property type="entry name" value="Homeodomain-like_sf"/>
</dbReference>
<evidence type="ECO:0000256" key="1">
    <source>
        <dbReference type="ARBA" id="ARBA00023125"/>
    </source>
</evidence>
<dbReference type="PANTHER" id="PTHR43479:SF11">
    <property type="entry name" value="ACREF_ENVCD OPERON REPRESSOR-RELATED"/>
    <property type="match status" value="1"/>
</dbReference>
<comment type="caution">
    <text evidence="4">The sequence shown here is derived from an EMBL/GenBank/DDBJ whole genome shotgun (WGS) entry which is preliminary data.</text>
</comment>
<evidence type="ECO:0000256" key="2">
    <source>
        <dbReference type="PROSITE-ProRule" id="PRU00335"/>
    </source>
</evidence>
<dbReference type="EMBL" id="AHNU02000046">
    <property type="protein sequence ID" value="EMN89946.1"/>
    <property type="molecule type" value="Genomic_DNA"/>
</dbReference>
<dbReference type="GO" id="GO:0003677">
    <property type="term" value="F:DNA binding"/>
    <property type="evidence" value="ECO:0007669"/>
    <property type="project" value="UniProtKB-UniRule"/>
</dbReference>
<feature type="DNA-binding region" description="H-T-H motif" evidence="2">
    <location>
        <begin position="67"/>
        <end position="86"/>
    </location>
</feature>
<dbReference type="Proteomes" id="UP000012118">
    <property type="component" value="Unassembled WGS sequence"/>
</dbReference>